<dbReference type="NCBIfam" id="TIGR02606">
    <property type="entry name" value="antidote_CC2985"/>
    <property type="match status" value="1"/>
</dbReference>
<reference evidence="1 2" key="1">
    <citation type="submission" date="2016-07" db="EMBL/GenBank/DDBJ databases">
        <title>Genome analysis of Flavihumibacter stibioxidans YS-17.</title>
        <authorList>
            <person name="Shi K."/>
            <person name="Han Y."/>
            <person name="Wang G."/>
        </authorList>
    </citation>
    <scope>NUCLEOTIDE SEQUENCE [LARGE SCALE GENOMIC DNA]</scope>
    <source>
        <strain evidence="1 2">YS-17</strain>
    </source>
</reference>
<gene>
    <name evidence="1" type="ORF">BC349_13375</name>
</gene>
<dbReference type="InterPro" id="IPR022789">
    <property type="entry name" value="ParD"/>
</dbReference>
<dbReference type="RefSeq" id="WP_187257352.1">
    <property type="nucleotide sequence ID" value="NZ_JBHULF010000007.1"/>
</dbReference>
<dbReference type="InterPro" id="IPR038296">
    <property type="entry name" value="ParD_sf"/>
</dbReference>
<dbReference type="Gene3D" id="6.10.10.120">
    <property type="entry name" value="Antitoxin ParD1-like"/>
    <property type="match status" value="1"/>
</dbReference>
<protein>
    <submittedName>
        <fullName evidence="1">Antitoxin</fullName>
    </submittedName>
</protein>
<dbReference type="EMBL" id="MBUA01000023">
    <property type="protein sequence ID" value="MBC6492048.1"/>
    <property type="molecule type" value="Genomic_DNA"/>
</dbReference>
<evidence type="ECO:0000313" key="2">
    <source>
        <dbReference type="Proteomes" id="UP000765802"/>
    </source>
</evidence>
<dbReference type="Pfam" id="PF03693">
    <property type="entry name" value="ParD_antitoxin"/>
    <property type="match status" value="1"/>
</dbReference>
<name>A0ABR7MAH4_9BACT</name>
<dbReference type="Proteomes" id="UP000765802">
    <property type="component" value="Unassembled WGS sequence"/>
</dbReference>
<accession>A0ABR7MAH4</accession>
<sequence>MGRNKSVSSGDYYEDFTESKISGGRFKNVSIVTRAGLGFLKEEEQRVIALRDPVQQGISSGIHPGFHPKKHLAKLKSLKKQNDLLQN</sequence>
<comment type="caution">
    <text evidence="1">The sequence shown here is derived from an EMBL/GenBank/DDBJ whole genome shotgun (WGS) entry which is preliminary data.</text>
</comment>
<keyword evidence="2" id="KW-1185">Reference proteome</keyword>
<evidence type="ECO:0000313" key="1">
    <source>
        <dbReference type="EMBL" id="MBC6492048.1"/>
    </source>
</evidence>
<organism evidence="1 2">
    <name type="scientific">Flavihumibacter stibioxidans</name>
    <dbReference type="NCBI Taxonomy" id="1834163"/>
    <lineage>
        <taxon>Bacteria</taxon>
        <taxon>Pseudomonadati</taxon>
        <taxon>Bacteroidota</taxon>
        <taxon>Chitinophagia</taxon>
        <taxon>Chitinophagales</taxon>
        <taxon>Chitinophagaceae</taxon>
        <taxon>Flavihumibacter</taxon>
    </lineage>
</organism>
<proteinExistence type="predicted"/>